<dbReference type="Gene3D" id="3.80.10.10">
    <property type="entry name" value="Ribonuclease Inhibitor"/>
    <property type="match status" value="2"/>
</dbReference>
<organism evidence="2 3">
    <name type="scientific">Acer yangbiense</name>
    <dbReference type="NCBI Taxonomy" id="1000413"/>
    <lineage>
        <taxon>Eukaryota</taxon>
        <taxon>Viridiplantae</taxon>
        <taxon>Streptophyta</taxon>
        <taxon>Embryophyta</taxon>
        <taxon>Tracheophyta</taxon>
        <taxon>Spermatophyta</taxon>
        <taxon>Magnoliopsida</taxon>
        <taxon>eudicotyledons</taxon>
        <taxon>Gunneridae</taxon>
        <taxon>Pentapetalae</taxon>
        <taxon>rosids</taxon>
        <taxon>malvids</taxon>
        <taxon>Sapindales</taxon>
        <taxon>Sapindaceae</taxon>
        <taxon>Hippocastanoideae</taxon>
        <taxon>Acereae</taxon>
        <taxon>Acer</taxon>
    </lineage>
</organism>
<dbReference type="SUPFAM" id="SSF52058">
    <property type="entry name" value="L domain-like"/>
    <property type="match status" value="1"/>
</dbReference>
<dbReference type="Proteomes" id="UP000323000">
    <property type="component" value="Chromosome 9"/>
</dbReference>
<proteinExistence type="predicted"/>
<dbReference type="GO" id="GO:0006952">
    <property type="term" value="P:defense response"/>
    <property type="evidence" value="ECO:0007669"/>
    <property type="project" value="UniProtKB-KW"/>
</dbReference>
<accession>A0A5C7HBG3</accession>
<sequence length="350" mass="39416">MNSVADLVSLEKLRLDKILNLKCMPSEFFHSFTALCDLQVANCDELMVLSDQFGLAHHTCIRRLTISKCSFRFLWPEKEEALPHLLECLEISYCYNLVQIPPGILSLKSFKTLNINNCPKLSSLPEMNSPSNLRHLEIKECQALPFLPDGLMRNENLPLELLVIDSCSSLESFPDGDLPVTLHHLQISNCSKLNVLPTSNSSASSYNSSSSLKVLEVCDCIMLSSLPDHLHNFIHLDKLLISNCLRLVSFPDGGLPPNLMSLSISDCHNLRELPDQLYNITSLQELTIRNCNSLRSYPEGGLPTNLRILNVIGCNLLEPPSRWDLYKLSSLGDYLITYDRHRLSSRPSHI</sequence>
<dbReference type="PANTHER" id="PTHR36766:SF51">
    <property type="entry name" value="DISEASE RESISTANCE RPP13-LIKE PROTEIN 1"/>
    <property type="match status" value="1"/>
</dbReference>
<dbReference type="OrthoDB" id="1617321at2759"/>
<reference evidence="3" key="1">
    <citation type="journal article" date="2019" name="Gigascience">
        <title>De novo genome assembly of the endangered Acer yangbiense, a plant species with extremely small populations endemic to Yunnan Province, China.</title>
        <authorList>
            <person name="Yang J."/>
            <person name="Wariss H.M."/>
            <person name="Tao L."/>
            <person name="Zhang R."/>
            <person name="Yun Q."/>
            <person name="Hollingsworth P."/>
            <person name="Dao Z."/>
            <person name="Luo G."/>
            <person name="Guo H."/>
            <person name="Ma Y."/>
            <person name="Sun W."/>
        </authorList>
    </citation>
    <scope>NUCLEOTIDE SEQUENCE [LARGE SCALE GENOMIC DNA]</scope>
    <source>
        <strain evidence="3">cv. Malutang</strain>
    </source>
</reference>
<dbReference type="InterPro" id="IPR032675">
    <property type="entry name" value="LRR_dom_sf"/>
</dbReference>
<protein>
    <submittedName>
        <fullName evidence="2">Uncharacterized protein</fullName>
    </submittedName>
</protein>
<name>A0A5C7HBG3_9ROSI</name>
<dbReference type="PANTHER" id="PTHR36766">
    <property type="entry name" value="PLANT BROAD-SPECTRUM MILDEW RESISTANCE PROTEIN RPW8"/>
    <property type="match status" value="1"/>
</dbReference>
<gene>
    <name evidence="2" type="ORF">EZV62_019141</name>
</gene>
<dbReference type="AlphaFoldDB" id="A0A5C7HBG3"/>
<keyword evidence="1" id="KW-0611">Plant defense</keyword>
<evidence type="ECO:0000313" key="3">
    <source>
        <dbReference type="Proteomes" id="UP000323000"/>
    </source>
</evidence>
<comment type="caution">
    <text evidence="2">The sequence shown here is derived from an EMBL/GenBank/DDBJ whole genome shotgun (WGS) entry which is preliminary data.</text>
</comment>
<evidence type="ECO:0000256" key="1">
    <source>
        <dbReference type="ARBA" id="ARBA00022821"/>
    </source>
</evidence>
<dbReference type="EMBL" id="VAHF01000009">
    <property type="protein sequence ID" value="TXG53885.1"/>
    <property type="molecule type" value="Genomic_DNA"/>
</dbReference>
<keyword evidence="3" id="KW-1185">Reference proteome</keyword>
<evidence type="ECO:0000313" key="2">
    <source>
        <dbReference type="EMBL" id="TXG53885.1"/>
    </source>
</evidence>